<dbReference type="FunFam" id="3.40.630.10:FF:000020">
    <property type="entry name" value="Carboxypeptidase D"/>
    <property type="match status" value="1"/>
</dbReference>
<reference evidence="12 13" key="1">
    <citation type="journal article" date="2013" name="Nature">
        <title>The genomes of four tapeworm species reveal adaptations to parasitism.</title>
        <authorList>
            <person name="Tsai I.J."/>
            <person name="Zarowiecki M."/>
            <person name="Holroyd N."/>
            <person name="Garciarrubio A."/>
            <person name="Sanchez-Flores A."/>
            <person name="Brooks K.L."/>
            <person name="Tracey A."/>
            <person name="Bobes R.J."/>
            <person name="Fragoso G."/>
            <person name="Sciutto E."/>
            <person name="Aslett M."/>
            <person name="Beasley H."/>
            <person name="Bennett H.M."/>
            <person name="Cai J."/>
            <person name="Camicia F."/>
            <person name="Clark R."/>
            <person name="Cucher M."/>
            <person name="De Silva N."/>
            <person name="Day T.A."/>
            <person name="Deplazes P."/>
            <person name="Estrada K."/>
            <person name="Fernandez C."/>
            <person name="Holland P.W."/>
            <person name="Hou J."/>
            <person name="Hu S."/>
            <person name="Huckvale T."/>
            <person name="Hung S.S."/>
            <person name="Kamenetzky L."/>
            <person name="Keane J.A."/>
            <person name="Kiss F."/>
            <person name="Koziol U."/>
            <person name="Lambert O."/>
            <person name="Liu K."/>
            <person name="Luo X."/>
            <person name="Luo Y."/>
            <person name="Macchiaroli N."/>
            <person name="Nichol S."/>
            <person name="Paps J."/>
            <person name="Parkinson J."/>
            <person name="Pouchkina-Stantcheva N."/>
            <person name="Riddiford N."/>
            <person name="Rosenzvit M."/>
            <person name="Salinas G."/>
            <person name="Wasmuth J.D."/>
            <person name="Zamanian M."/>
            <person name="Zheng Y."/>
            <person name="Cai X."/>
            <person name="Soberon X."/>
            <person name="Olson P.D."/>
            <person name="Laclette J.P."/>
            <person name="Brehm K."/>
            <person name="Berriman M."/>
            <person name="Garciarrubio A."/>
            <person name="Bobes R.J."/>
            <person name="Fragoso G."/>
            <person name="Sanchez-Flores A."/>
            <person name="Estrada K."/>
            <person name="Cevallos M.A."/>
            <person name="Morett E."/>
            <person name="Gonzalez V."/>
            <person name="Portillo T."/>
            <person name="Ochoa-Leyva A."/>
            <person name="Jose M.V."/>
            <person name="Sciutto E."/>
            <person name="Landa A."/>
            <person name="Jimenez L."/>
            <person name="Valdes V."/>
            <person name="Carrero J.C."/>
            <person name="Larralde C."/>
            <person name="Morales-Montor J."/>
            <person name="Limon-Lason J."/>
            <person name="Soberon X."/>
            <person name="Laclette J.P."/>
        </authorList>
    </citation>
    <scope>NUCLEOTIDE SEQUENCE [LARGE SCALE GENOMIC DNA]</scope>
</reference>
<dbReference type="PROSITE" id="PS00132">
    <property type="entry name" value="CARBOXYPEPT_ZN_1"/>
    <property type="match status" value="1"/>
</dbReference>
<comment type="similarity">
    <text evidence="2 9">Belongs to the peptidase M14 family.</text>
</comment>
<dbReference type="AlphaFoldDB" id="A0A068WFR3"/>
<comment type="cofactor">
    <cofactor evidence="1">
        <name>Zn(2+)</name>
        <dbReference type="ChEBI" id="CHEBI:29105"/>
    </cofactor>
</comment>
<dbReference type="PROSITE" id="PS52035">
    <property type="entry name" value="PEPTIDASE_M14"/>
    <property type="match status" value="1"/>
</dbReference>
<accession>A0A068WFR3</accession>
<evidence type="ECO:0000256" key="4">
    <source>
        <dbReference type="ARBA" id="ARBA00022670"/>
    </source>
</evidence>
<gene>
    <name evidence="12" type="ORF">EgrG_000421900</name>
</gene>
<keyword evidence="4" id="KW-0645">Protease</keyword>
<keyword evidence="8" id="KW-0325">Glycoprotein</keyword>
<evidence type="ECO:0000256" key="3">
    <source>
        <dbReference type="ARBA" id="ARBA00022645"/>
    </source>
</evidence>
<dbReference type="InterPro" id="IPR000834">
    <property type="entry name" value="Peptidase_M14"/>
</dbReference>
<dbReference type="GO" id="GO:0008270">
    <property type="term" value="F:zinc ion binding"/>
    <property type="evidence" value="ECO:0007669"/>
    <property type="project" value="InterPro"/>
</dbReference>
<dbReference type="EMBL" id="LK028579">
    <property type="protein sequence ID" value="CDS18942.1"/>
    <property type="molecule type" value="Genomic_DNA"/>
</dbReference>
<dbReference type="InterPro" id="IPR050753">
    <property type="entry name" value="Peptidase_M14_domain"/>
</dbReference>
<dbReference type="PANTHER" id="PTHR11532">
    <property type="entry name" value="PROTEASE M14 CARBOXYPEPTIDASE"/>
    <property type="match status" value="1"/>
</dbReference>
<feature type="signal peptide" evidence="10">
    <location>
        <begin position="1"/>
        <end position="20"/>
    </location>
</feature>
<dbReference type="OrthoDB" id="10249045at2759"/>
<reference evidence="12" key="2">
    <citation type="submission" date="2014-06" db="EMBL/GenBank/DDBJ databases">
        <authorList>
            <person name="Aslett M."/>
        </authorList>
    </citation>
    <scope>NUCLEOTIDE SEQUENCE</scope>
</reference>
<keyword evidence="6" id="KW-0378">Hydrolase</keyword>
<evidence type="ECO:0000259" key="11">
    <source>
        <dbReference type="PROSITE" id="PS52035"/>
    </source>
</evidence>
<evidence type="ECO:0000313" key="12">
    <source>
        <dbReference type="EMBL" id="CDS18942.1"/>
    </source>
</evidence>
<keyword evidence="7" id="KW-0862">Zinc</keyword>
<dbReference type="Gene3D" id="3.40.630.10">
    <property type="entry name" value="Zn peptidases"/>
    <property type="match status" value="1"/>
</dbReference>
<evidence type="ECO:0000256" key="10">
    <source>
        <dbReference type="SAM" id="SignalP"/>
    </source>
</evidence>
<name>A0A068WFR3_ECHGR</name>
<dbReference type="GO" id="GO:0005615">
    <property type="term" value="C:extracellular space"/>
    <property type="evidence" value="ECO:0007669"/>
    <property type="project" value="TreeGrafter"/>
</dbReference>
<evidence type="ECO:0000256" key="9">
    <source>
        <dbReference type="PROSITE-ProRule" id="PRU01379"/>
    </source>
</evidence>
<dbReference type="SUPFAM" id="SSF53187">
    <property type="entry name" value="Zn-dependent exopeptidases"/>
    <property type="match status" value="1"/>
</dbReference>
<dbReference type="PRINTS" id="PR00765">
    <property type="entry name" value="CRBOXYPTASEA"/>
</dbReference>
<feature type="domain" description="Peptidase M14" evidence="11">
    <location>
        <begin position="25"/>
        <end position="339"/>
    </location>
</feature>
<keyword evidence="5" id="KW-0479">Metal-binding</keyword>
<dbReference type="GO" id="GO:0016485">
    <property type="term" value="P:protein processing"/>
    <property type="evidence" value="ECO:0007669"/>
    <property type="project" value="TreeGrafter"/>
</dbReference>
<reference evidence="14" key="3">
    <citation type="submission" date="2020-10" db="UniProtKB">
        <authorList>
            <consortium name="WormBaseParasite"/>
        </authorList>
    </citation>
    <scope>IDENTIFICATION</scope>
</reference>
<dbReference type="Pfam" id="PF00246">
    <property type="entry name" value="Peptidase_M14"/>
    <property type="match status" value="1"/>
</dbReference>
<evidence type="ECO:0000256" key="1">
    <source>
        <dbReference type="ARBA" id="ARBA00001947"/>
    </source>
</evidence>
<protein>
    <submittedName>
        <fullName evidence="12 14">Zinc carboxypeptidase family protein</fullName>
    </submittedName>
</protein>
<organism evidence="12">
    <name type="scientific">Echinococcus granulosus</name>
    <name type="common">Hydatid tapeworm</name>
    <dbReference type="NCBI Taxonomy" id="6210"/>
    <lineage>
        <taxon>Eukaryota</taxon>
        <taxon>Metazoa</taxon>
        <taxon>Spiralia</taxon>
        <taxon>Lophotrochozoa</taxon>
        <taxon>Platyhelminthes</taxon>
        <taxon>Cestoda</taxon>
        <taxon>Eucestoda</taxon>
        <taxon>Cyclophyllidea</taxon>
        <taxon>Taeniidae</taxon>
        <taxon>Echinococcus</taxon>
        <taxon>Echinococcus granulosus group</taxon>
    </lineage>
</organism>
<keyword evidence="10" id="KW-0732">Signal</keyword>
<feature type="active site" description="Proton donor/acceptor" evidence="9">
    <location>
        <position position="309"/>
    </location>
</feature>
<dbReference type="InterPro" id="IPR057246">
    <property type="entry name" value="CARBOXYPEPT_ZN_1"/>
</dbReference>
<dbReference type="GO" id="GO:0006518">
    <property type="term" value="P:peptide metabolic process"/>
    <property type="evidence" value="ECO:0007669"/>
    <property type="project" value="TreeGrafter"/>
</dbReference>
<dbReference type="WBParaSite" id="EgrG_000421900">
    <property type="protein sequence ID" value="EgrG_000421900"/>
    <property type="gene ID" value="EgrG_000421900"/>
</dbReference>
<evidence type="ECO:0000256" key="6">
    <source>
        <dbReference type="ARBA" id="ARBA00022801"/>
    </source>
</evidence>
<evidence type="ECO:0000313" key="13">
    <source>
        <dbReference type="Proteomes" id="UP000492820"/>
    </source>
</evidence>
<evidence type="ECO:0000256" key="8">
    <source>
        <dbReference type="ARBA" id="ARBA00023180"/>
    </source>
</evidence>
<feature type="chain" id="PRO_5036289498" evidence="10">
    <location>
        <begin position="21"/>
        <end position="511"/>
    </location>
</feature>
<dbReference type="SMART" id="SM00631">
    <property type="entry name" value="Zn_pept"/>
    <property type="match status" value="1"/>
</dbReference>
<dbReference type="Proteomes" id="UP000492820">
    <property type="component" value="Unassembled WGS sequence"/>
</dbReference>
<sequence>MSSILPIFLALTHFVHAGLAFNWTVYHSNFEIGSILGEINKKCQTSSFFYYLRASDCDVTVNGNKLYVLAFGQSSYWHKVGVPEVKLIGNMHGNEVVGRELLLRLADYICTQYLDGDVFIKWLLKNTRLHILPSMNPDGFDMAVPGNDSKNRGRKNANGVDLNRNFPDSDRLHYQWNADDLGERFEILSEYFRAPKAEIETEMIERWLHKVPFVLSANIHGGALVANYPFDGSIDGQRRKSPTPDNDVFVDLAEAYSSYHPRMKTGEVICTGDRSFPGGITNGANWYPVKSGMQDYNYLETNCFEITLELGCDKYPPAEDLPHYWDENKKSLLNFVLQAHSGIKGLTFGYKDGKVMPLPGSITLAMNITDEKKPKIIDHAIFSNGKGDYFRLLTSGKYFVATIHPDYFPAFWVTNVPAAPDLDRCDYHEAKKMNFLLVSVDSSQDPDLVDEVDLIFDHYVKKGRMRTSFTLGRKETKWLPVFLRLFRNTEVYLTMKYEGLSELSLAFKDAL</sequence>
<dbReference type="GO" id="GO:0004181">
    <property type="term" value="F:metallocarboxypeptidase activity"/>
    <property type="evidence" value="ECO:0007669"/>
    <property type="project" value="InterPro"/>
</dbReference>
<evidence type="ECO:0000256" key="7">
    <source>
        <dbReference type="ARBA" id="ARBA00022833"/>
    </source>
</evidence>
<dbReference type="PANTHER" id="PTHR11532:SF93">
    <property type="entry name" value="CARBOXYPEPTIDASE E"/>
    <property type="match status" value="1"/>
</dbReference>
<evidence type="ECO:0000256" key="5">
    <source>
        <dbReference type="ARBA" id="ARBA00022723"/>
    </source>
</evidence>
<evidence type="ECO:0000256" key="2">
    <source>
        <dbReference type="ARBA" id="ARBA00005988"/>
    </source>
</evidence>
<keyword evidence="3 12" id="KW-0121">Carboxypeptidase</keyword>
<evidence type="ECO:0000313" key="14">
    <source>
        <dbReference type="WBParaSite" id="EgrG_000421900"/>
    </source>
</evidence>
<dbReference type="InterPro" id="IPR057247">
    <property type="entry name" value="CARBOXYPEPT_ZN_2"/>
</dbReference>
<proteinExistence type="inferred from homology"/>
<dbReference type="PROSITE" id="PS00133">
    <property type="entry name" value="CARBOXYPEPT_ZN_2"/>
    <property type="match status" value="1"/>
</dbReference>